<evidence type="ECO:0000313" key="2">
    <source>
        <dbReference type="EMBL" id="GGH94644.1"/>
    </source>
</evidence>
<dbReference type="Proteomes" id="UP000643279">
    <property type="component" value="Unassembled WGS sequence"/>
</dbReference>
<keyword evidence="3" id="KW-1185">Reference proteome</keyword>
<name>A0ABQ2AR16_9MICC</name>
<feature type="signal peptide" evidence="1">
    <location>
        <begin position="1"/>
        <end position="38"/>
    </location>
</feature>
<comment type="caution">
    <text evidence="2">The sequence shown here is derived from an EMBL/GenBank/DDBJ whole genome shotgun (WGS) entry which is preliminary data.</text>
</comment>
<organism evidence="2 3">
    <name type="scientific">Arthrobacter liuii</name>
    <dbReference type="NCBI Taxonomy" id="1476996"/>
    <lineage>
        <taxon>Bacteria</taxon>
        <taxon>Bacillati</taxon>
        <taxon>Actinomycetota</taxon>
        <taxon>Actinomycetes</taxon>
        <taxon>Micrococcales</taxon>
        <taxon>Micrococcaceae</taxon>
        <taxon>Arthrobacter</taxon>
    </lineage>
</organism>
<sequence length="204" mass="21489">MPACRTESNGAVNLLTKLSVAAAAAALLLSGCAAPAKTADVSQPTQISASASASATPSPTADPDRDMNAALILKKTADVYRQRMAEAHGYAVTKNTEALDTFWLLMTDMVHGHGRFVSLSQRAYSDASDLYGEAPTPAALDDWDDVMDANGPLVTHATLWREAGNEAEYQATLNVLDQADRLANQLSSKAQYTSTPLPPLVPGA</sequence>
<evidence type="ECO:0000256" key="1">
    <source>
        <dbReference type="SAM" id="SignalP"/>
    </source>
</evidence>
<dbReference type="PROSITE" id="PS51257">
    <property type="entry name" value="PROKAR_LIPOPROTEIN"/>
    <property type="match status" value="1"/>
</dbReference>
<protein>
    <recommendedName>
        <fullName evidence="4">Lipoprotein</fullName>
    </recommendedName>
</protein>
<evidence type="ECO:0008006" key="4">
    <source>
        <dbReference type="Google" id="ProtNLM"/>
    </source>
</evidence>
<gene>
    <name evidence="2" type="ORF">GCM10007170_18320</name>
</gene>
<dbReference type="EMBL" id="BMFW01000006">
    <property type="protein sequence ID" value="GGH94644.1"/>
    <property type="molecule type" value="Genomic_DNA"/>
</dbReference>
<proteinExistence type="predicted"/>
<keyword evidence="1" id="KW-0732">Signal</keyword>
<reference evidence="3" key="1">
    <citation type="journal article" date="2019" name="Int. J. Syst. Evol. Microbiol.">
        <title>The Global Catalogue of Microorganisms (GCM) 10K type strain sequencing project: providing services to taxonomists for standard genome sequencing and annotation.</title>
        <authorList>
            <consortium name="The Broad Institute Genomics Platform"/>
            <consortium name="The Broad Institute Genome Sequencing Center for Infectious Disease"/>
            <person name="Wu L."/>
            <person name="Ma J."/>
        </authorList>
    </citation>
    <scope>NUCLEOTIDE SEQUENCE [LARGE SCALE GENOMIC DNA]</scope>
    <source>
        <strain evidence="3">CGMCC 1.12778</strain>
    </source>
</reference>
<evidence type="ECO:0000313" key="3">
    <source>
        <dbReference type="Proteomes" id="UP000643279"/>
    </source>
</evidence>
<feature type="chain" id="PRO_5047243797" description="Lipoprotein" evidence="1">
    <location>
        <begin position="39"/>
        <end position="204"/>
    </location>
</feature>
<accession>A0ABQ2AR16</accession>